<dbReference type="InterPro" id="IPR033116">
    <property type="entry name" value="TRYPSIN_SER"/>
</dbReference>
<reference evidence="7 8" key="1">
    <citation type="submission" date="2018-04" db="EMBL/GenBank/DDBJ databases">
        <authorList>
            <person name="Zhang X."/>
            <person name="Yuan J."/>
            <person name="Li F."/>
            <person name="Xiang J."/>
        </authorList>
    </citation>
    <scope>NUCLEOTIDE SEQUENCE [LARGE SCALE GENOMIC DNA]</scope>
    <source>
        <tissue evidence="7">Muscle</tissue>
    </source>
</reference>
<dbReference type="SMART" id="SM00020">
    <property type="entry name" value="Tryp_SPc"/>
    <property type="match status" value="1"/>
</dbReference>
<feature type="signal peptide" evidence="5">
    <location>
        <begin position="1"/>
        <end position="16"/>
    </location>
</feature>
<keyword evidence="5" id="KW-0732">Signal</keyword>
<protein>
    <submittedName>
        <fullName evidence="7">Putative venom protease isoform X1</fullName>
    </submittedName>
</protein>
<dbReference type="AlphaFoldDB" id="A0A3R7PP30"/>
<dbReference type="SUPFAM" id="SSF50494">
    <property type="entry name" value="Trypsin-like serine proteases"/>
    <property type="match status" value="1"/>
</dbReference>
<evidence type="ECO:0000256" key="5">
    <source>
        <dbReference type="SAM" id="SignalP"/>
    </source>
</evidence>
<name>A0A3R7PP30_PENVA</name>
<gene>
    <name evidence="7" type="ORF">C7M84_003057</name>
</gene>
<comment type="subcellular location">
    <subcellularLocation>
        <location evidence="1">Secreted</location>
    </subcellularLocation>
</comment>
<proteinExistence type="predicted"/>
<evidence type="ECO:0000256" key="2">
    <source>
        <dbReference type="ARBA" id="ARBA00022525"/>
    </source>
</evidence>
<dbReference type="InterPro" id="IPR001254">
    <property type="entry name" value="Trypsin_dom"/>
</dbReference>
<keyword evidence="4" id="KW-0720">Serine protease</keyword>
<feature type="domain" description="Peptidase S1" evidence="6">
    <location>
        <begin position="218"/>
        <end position="452"/>
    </location>
</feature>
<dbReference type="PANTHER" id="PTHR24252">
    <property type="entry name" value="ACROSIN-RELATED"/>
    <property type="match status" value="1"/>
</dbReference>
<dbReference type="Gene3D" id="2.40.10.10">
    <property type="entry name" value="Trypsin-like serine proteases"/>
    <property type="match status" value="1"/>
</dbReference>
<dbReference type="InterPro" id="IPR043504">
    <property type="entry name" value="Peptidase_S1_PA_chymotrypsin"/>
</dbReference>
<keyword evidence="2" id="KW-0964">Secreted</keyword>
<dbReference type="Proteomes" id="UP000283509">
    <property type="component" value="Unassembled WGS sequence"/>
</dbReference>
<dbReference type="PANTHER" id="PTHR24252:SF7">
    <property type="entry name" value="HYALIN"/>
    <property type="match status" value="1"/>
</dbReference>
<dbReference type="GO" id="GO:0005576">
    <property type="term" value="C:extracellular region"/>
    <property type="evidence" value="ECO:0007669"/>
    <property type="project" value="UniProtKB-SubCell"/>
</dbReference>
<dbReference type="PROSITE" id="PS00134">
    <property type="entry name" value="TRYPSIN_HIS"/>
    <property type="match status" value="1"/>
</dbReference>
<sequence>MLKWLLLLACLASLFGSQGRFQVAGEENDLGDSSDLGEILRKCRQENPNSSRTLSRQSPIHKHTRNIDIIISITITSSSRAAKCGKVYKLKKGAKKTFRIRGKDDFCDAFFEPKGNAELQLVCSKFRLSDCEQESLLVTDQDSDDTYCNGKGPSKRKGMDFVYLAYTKVAGVSTKPNIVCSVKGVKASGGGGGSSAAQAPGCTNVCGKASKNAGASKIVGGQATKPGEYPWMVHLTIIDGFLAYLCGGSIITTLHIITAAHCVDYSSPEVIAVAGEHNLEEEDETKTQTIRAKKITMHPKFNSDTLANDIAVITLKSPLKWTSNVGPICLPPAKAFGNSDAVILGWGLLDYPGSAFPDELQEAAVTVTDHEDCKKIYEFSTFPVTDKHICAGDSGQDACRGDSGGPLMAKEDGVWVLLGVTSFSPRDCATEGIPGVYTRVSSYSDWILGKVSSGSC</sequence>
<dbReference type="PROSITE" id="PS50240">
    <property type="entry name" value="TRYPSIN_DOM"/>
    <property type="match status" value="1"/>
</dbReference>
<keyword evidence="3" id="KW-1015">Disulfide bond</keyword>
<feature type="chain" id="PRO_5018699290" evidence="5">
    <location>
        <begin position="17"/>
        <end position="456"/>
    </location>
</feature>
<dbReference type="EMBL" id="QCYY01001411">
    <property type="protein sequence ID" value="ROT78226.1"/>
    <property type="molecule type" value="Genomic_DNA"/>
</dbReference>
<evidence type="ECO:0000313" key="7">
    <source>
        <dbReference type="EMBL" id="ROT78226.1"/>
    </source>
</evidence>
<dbReference type="CDD" id="cd00190">
    <property type="entry name" value="Tryp_SPc"/>
    <property type="match status" value="1"/>
</dbReference>
<comment type="caution">
    <text evidence="7">The sequence shown here is derived from an EMBL/GenBank/DDBJ whole genome shotgun (WGS) entry which is preliminary data.</text>
</comment>
<evidence type="ECO:0000313" key="8">
    <source>
        <dbReference type="Proteomes" id="UP000283509"/>
    </source>
</evidence>
<dbReference type="PROSITE" id="PS00135">
    <property type="entry name" value="TRYPSIN_SER"/>
    <property type="match status" value="1"/>
</dbReference>
<evidence type="ECO:0000256" key="3">
    <source>
        <dbReference type="ARBA" id="ARBA00023157"/>
    </source>
</evidence>
<dbReference type="GO" id="GO:0004252">
    <property type="term" value="F:serine-type endopeptidase activity"/>
    <property type="evidence" value="ECO:0007669"/>
    <property type="project" value="InterPro"/>
</dbReference>
<accession>A0A3R7PP30</accession>
<reference evidence="7 8" key="2">
    <citation type="submission" date="2019-01" db="EMBL/GenBank/DDBJ databases">
        <title>The decoding of complex shrimp genome reveals the adaptation for benthos swimmer, frequently molting mechanism and breeding impact on genome.</title>
        <authorList>
            <person name="Sun Y."/>
            <person name="Gao Y."/>
            <person name="Yu Y."/>
        </authorList>
    </citation>
    <scope>NUCLEOTIDE SEQUENCE [LARGE SCALE GENOMIC DNA]</scope>
    <source>
        <tissue evidence="7">Muscle</tissue>
    </source>
</reference>
<dbReference type="FunFam" id="2.40.10.10:FF:000047">
    <property type="entry name" value="Trypsin eta"/>
    <property type="match status" value="1"/>
</dbReference>
<organism evidence="7 8">
    <name type="scientific">Penaeus vannamei</name>
    <name type="common">Whiteleg shrimp</name>
    <name type="synonym">Litopenaeus vannamei</name>
    <dbReference type="NCBI Taxonomy" id="6689"/>
    <lineage>
        <taxon>Eukaryota</taxon>
        <taxon>Metazoa</taxon>
        <taxon>Ecdysozoa</taxon>
        <taxon>Arthropoda</taxon>
        <taxon>Crustacea</taxon>
        <taxon>Multicrustacea</taxon>
        <taxon>Malacostraca</taxon>
        <taxon>Eumalacostraca</taxon>
        <taxon>Eucarida</taxon>
        <taxon>Decapoda</taxon>
        <taxon>Dendrobranchiata</taxon>
        <taxon>Penaeoidea</taxon>
        <taxon>Penaeidae</taxon>
        <taxon>Penaeus</taxon>
    </lineage>
</organism>
<dbReference type="GO" id="GO:0016485">
    <property type="term" value="P:protein processing"/>
    <property type="evidence" value="ECO:0007669"/>
    <property type="project" value="UniProtKB-ARBA"/>
</dbReference>
<evidence type="ECO:0000259" key="6">
    <source>
        <dbReference type="PROSITE" id="PS50240"/>
    </source>
</evidence>
<dbReference type="InterPro" id="IPR009003">
    <property type="entry name" value="Peptidase_S1_PA"/>
</dbReference>
<evidence type="ECO:0000256" key="1">
    <source>
        <dbReference type="ARBA" id="ARBA00004613"/>
    </source>
</evidence>
<dbReference type="InterPro" id="IPR001314">
    <property type="entry name" value="Peptidase_S1A"/>
</dbReference>
<evidence type="ECO:0000256" key="4">
    <source>
        <dbReference type="RuleBase" id="RU363034"/>
    </source>
</evidence>
<dbReference type="OrthoDB" id="6355626at2759"/>
<keyword evidence="4 7" id="KW-0645">Protease</keyword>
<dbReference type="Pfam" id="PF00089">
    <property type="entry name" value="Trypsin"/>
    <property type="match status" value="1"/>
</dbReference>
<dbReference type="InterPro" id="IPR018114">
    <property type="entry name" value="TRYPSIN_HIS"/>
</dbReference>
<keyword evidence="4" id="KW-0378">Hydrolase</keyword>
<keyword evidence="8" id="KW-1185">Reference proteome</keyword>
<dbReference type="PRINTS" id="PR00722">
    <property type="entry name" value="CHYMOTRYPSIN"/>
</dbReference>